<reference evidence="5 6" key="1">
    <citation type="journal article" date="2012" name="BMC Genomics">
        <title>Comparative genomics of the white-rot fungi, Phanerochaete carnosa and P. chrysosporium, to elucidate the genetic basis of the distinct wood types they colonize.</title>
        <authorList>
            <person name="Suzuki H."/>
            <person name="MacDonald J."/>
            <person name="Syed K."/>
            <person name="Salamov A."/>
            <person name="Hori C."/>
            <person name="Aerts A."/>
            <person name="Henrissat B."/>
            <person name="Wiebenga A."/>
            <person name="vanKuyk P.A."/>
            <person name="Barry K."/>
            <person name="Lindquist E."/>
            <person name="LaButti K."/>
            <person name="Lapidus A."/>
            <person name="Lucas S."/>
            <person name="Coutinho P."/>
            <person name="Gong Y."/>
            <person name="Samejima M."/>
            <person name="Mahadevan R."/>
            <person name="Abou-Zaid M."/>
            <person name="de Vries R.P."/>
            <person name="Igarashi K."/>
            <person name="Yadav J.S."/>
            <person name="Grigoriev I.V."/>
            <person name="Master E.R."/>
        </authorList>
    </citation>
    <scope>NUCLEOTIDE SEQUENCE [LARGE SCALE GENOMIC DNA]</scope>
    <source>
        <strain evidence="5 6">HHB-10118-sp</strain>
    </source>
</reference>
<dbReference type="OrthoDB" id="2593747at2759"/>
<dbReference type="PROSITE" id="PS50097">
    <property type="entry name" value="BTB"/>
    <property type="match status" value="1"/>
</dbReference>
<proteinExistence type="predicted"/>
<protein>
    <recommendedName>
        <fullName evidence="4">BTB domain-containing protein</fullName>
    </recommendedName>
</protein>
<evidence type="ECO:0000313" key="5">
    <source>
        <dbReference type="EMBL" id="EKM57321.1"/>
    </source>
</evidence>
<dbReference type="SUPFAM" id="SSF54695">
    <property type="entry name" value="POZ domain"/>
    <property type="match status" value="1"/>
</dbReference>
<feature type="compositionally biased region" description="Low complexity" evidence="3">
    <location>
        <begin position="128"/>
        <end position="147"/>
    </location>
</feature>
<evidence type="ECO:0000259" key="4">
    <source>
        <dbReference type="PROSITE" id="PS50097"/>
    </source>
</evidence>
<keyword evidence="2" id="KW-0040">ANK repeat</keyword>
<keyword evidence="6" id="KW-1185">Reference proteome</keyword>
<dbReference type="RefSeq" id="XP_007395133.1">
    <property type="nucleotide sequence ID" value="XM_007395071.1"/>
</dbReference>
<name>K5V427_PHACS</name>
<dbReference type="Pfam" id="PF00651">
    <property type="entry name" value="BTB"/>
    <property type="match status" value="1"/>
</dbReference>
<dbReference type="GeneID" id="18916197"/>
<feature type="compositionally biased region" description="Low complexity" evidence="3">
    <location>
        <begin position="8"/>
        <end position="37"/>
    </location>
</feature>
<dbReference type="CDD" id="cd18186">
    <property type="entry name" value="BTB_POZ_ZBTB_KLHL-like"/>
    <property type="match status" value="1"/>
</dbReference>
<dbReference type="InParanoid" id="K5V427"/>
<feature type="region of interest" description="Disordered" evidence="3">
    <location>
        <begin position="1"/>
        <end position="60"/>
    </location>
</feature>
<dbReference type="PANTHER" id="PTHR46231">
    <property type="entry name" value="ANKYRIN REPEAT AND BTB/POZ DOMAIN-CONTAINING PROTEIN 1"/>
    <property type="match status" value="1"/>
</dbReference>
<dbReference type="InterPro" id="IPR044515">
    <property type="entry name" value="ABTB1"/>
</dbReference>
<sequence length="423" mass="46155">MPRKSQKHSSALSSHSPHASGSGSASLSSSSSASSSLPTPPAPAPIPEYDPKPELVQDPPFLRLPGLLWASPPAYPSTWEQPGKFWDHTIPLNGQHALLETPPASSEPLDGRCSPVSLGEVSRPPSPAASAASFSSRDSSDSGVVADARSKASHVTSISIPPSVASPAPHSQPPPTSFGHSWFFHAPVPSKPLSLKNFSPKTTRHSQFYFTDDLVTLNVDGCLFRVHRCFLERESTYFRKLFAREEGRGLSDETAIELPQVTVEAFEILLRFVYSGIHQPASCTVEDWISLLSAATSLYFPKLREHALCELEAPTSSLDPLDRLLLADRFEIARWRTPAYVALCMREHPLQESEAALLGVKVASQVAQARERVLVDMLIQCQSAPRTNKAGNWVRPQPTKDLSRVEQIVEGVFWPNGVSATCR</sequence>
<dbReference type="KEGG" id="pco:PHACADRAFT_255019"/>
<dbReference type="InterPro" id="IPR011333">
    <property type="entry name" value="SKP1/BTB/POZ_sf"/>
</dbReference>
<dbReference type="STRING" id="650164.K5V427"/>
<dbReference type="Gene3D" id="3.30.710.10">
    <property type="entry name" value="Potassium Channel Kv1.1, Chain A"/>
    <property type="match status" value="1"/>
</dbReference>
<evidence type="ECO:0000256" key="1">
    <source>
        <dbReference type="ARBA" id="ARBA00022737"/>
    </source>
</evidence>
<evidence type="ECO:0000313" key="6">
    <source>
        <dbReference type="Proteomes" id="UP000008370"/>
    </source>
</evidence>
<dbReference type="SMART" id="SM00225">
    <property type="entry name" value="BTB"/>
    <property type="match status" value="1"/>
</dbReference>
<organism evidence="5 6">
    <name type="scientific">Phanerochaete carnosa (strain HHB-10118-sp)</name>
    <name type="common">White-rot fungus</name>
    <name type="synonym">Peniophora carnosa</name>
    <dbReference type="NCBI Taxonomy" id="650164"/>
    <lineage>
        <taxon>Eukaryota</taxon>
        <taxon>Fungi</taxon>
        <taxon>Dikarya</taxon>
        <taxon>Basidiomycota</taxon>
        <taxon>Agaricomycotina</taxon>
        <taxon>Agaricomycetes</taxon>
        <taxon>Polyporales</taxon>
        <taxon>Phanerochaetaceae</taxon>
        <taxon>Phanerochaete</taxon>
    </lineage>
</organism>
<feature type="region of interest" description="Disordered" evidence="3">
    <location>
        <begin position="98"/>
        <end position="148"/>
    </location>
</feature>
<gene>
    <name evidence="5" type="ORF">PHACADRAFT_255019</name>
</gene>
<dbReference type="AlphaFoldDB" id="K5V427"/>
<evidence type="ECO:0000256" key="2">
    <source>
        <dbReference type="ARBA" id="ARBA00023043"/>
    </source>
</evidence>
<evidence type="ECO:0000256" key="3">
    <source>
        <dbReference type="SAM" id="MobiDB-lite"/>
    </source>
</evidence>
<dbReference type="EMBL" id="JH930471">
    <property type="protein sequence ID" value="EKM57321.1"/>
    <property type="molecule type" value="Genomic_DNA"/>
</dbReference>
<keyword evidence="1" id="KW-0677">Repeat</keyword>
<dbReference type="HOGENOM" id="CLU_649088_0_0_1"/>
<dbReference type="PANTHER" id="PTHR46231:SF1">
    <property type="entry name" value="ANKYRIN REPEAT AND BTB_POZ DOMAIN-CONTAINING PROTEIN 1"/>
    <property type="match status" value="1"/>
</dbReference>
<dbReference type="GO" id="GO:0000151">
    <property type="term" value="C:ubiquitin ligase complex"/>
    <property type="evidence" value="ECO:0007669"/>
    <property type="project" value="TreeGrafter"/>
</dbReference>
<dbReference type="InterPro" id="IPR000210">
    <property type="entry name" value="BTB/POZ_dom"/>
</dbReference>
<feature type="compositionally biased region" description="Pro residues" evidence="3">
    <location>
        <begin position="38"/>
        <end position="48"/>
    </location>
</feature>
<accession>K5V427</accession>
<dbReference type="Proteomes" id="UP000008370">
    <property type="component" value="Unassembled WGS sequence"/>
</dbReference>
<dbReference type="GO" id="GO:0005737">
    <property type="term" value="C:cytoplasm"/>
    <property type="evidence" value="ECO:0007669"/>
    <property type="project" value="TreeGrafter"/>
</dbReference>
<feature type="domain" description="BTB" evidence="4">
    <location>
        <begin position="213"/>
        <end position="276"/>
    </location>
</feature>